<name>A0A5M5C1A0_BACOV</name>
<protein>
    <submittedName>
        <fullName evidence="2">DUF4302 domain-containing protein</fullName>
    </submittedName>
</protein>
<reference evidence="2 3" key="1">
    <citation type="journal article" date="2019" name="Nat. Med.">
        <title>A library of human gut bacterial isolates paired with longitudinal multiomics data enables mechanistic microbiome research.</title>
        <authorList>
            <person name="Poyet M."/>
            <person name="Groussin M."/>
            <person name="Gibbons S.M."/>
            <person name="Avila-Pacheco J."/>
            <person name="Jiang X."/>
            <person name="Kearney S.M."/>
            <person name="Perrotta A.R."/>
            <person name="Berdy B."/>
            <person name="Zhao S."/>
            <person name="Lieberman T.D."/>
            <person name="Swanson P.K."/>
            <person name="Smith M."/>
            <person name="Roesemann S."/>
            <person name="Alexander J.E."/>
            <person name="Rich S.A."/>
            <person name="Livny J."/>
            <person name="Vlamakis H."/>
            <person name="Clish C."/>
            <person name="Bullock K."/>
            <person name="Deik A."/>
            <person name="Scott J."/>
            <person name="Pierce K.A."/>
            <person name="Xavier R.J."/>
            <person name="Alm E.J."/>
        </authorList>
    </citation>
    <scope>NUCLEOTIDE SEQUENCE [LARGE SCALE GENOMIC DNA]</scope>
    <source>
        <strain evidence="2 3">BIOML-A163</strain>
    </source>
</reference>
<evidence type="ECO:0000313" key="2">
    <source>
        <dbReference type="EMBL" id="KAA3951097.1"/>
    </source>
</evidence>
<comment type="caution">
    <text evidence="2">The sequence shown here is derived from an EMBL/GenBank/DDBJ whole genome shotgun (WGS) entry which is preliminary data.</text>
</comment>
<dbReference type="EMBL" id="VWLE01000188">
    <property type="protein sequence ID" value="KAA3951097.1"/>
    <property type="molecule type" value="Genomic_DNA"/>
</dbReference>
<feature type="non-terminal residue" evidence="2">
    <location>
        <position position="1"/>
    </location>
</feature>
<feature type="domain" description="DUF4987" evidence="1">
    <location>
        <begin position="78"/>
        <end position="222"/>
    </location>
</feature>
<gene>
    <name evidence="2" type="ORF">F3D71_13895</name>
</gene>
<dbReference type="Pfam" id="PF16377">
    <property type="entry name" value="DUF4987"/>
    <property type="match status" value="1"/>
</dbReference>
<evidence type="ECO:0000313" key="3">
    <source>
        <dbReference type="Proteomes" id="UP000323717"/>
    </source>
</evidence>
<dbReference type="Proteomes" id="UP000323717">
    <property type="component" value="Unassembled WGS sequence"/>
</dbReference>
<evidence type="ECO:0000259" key="1">
    <source>
        <dbReference type="Pfam" id="PF16377"/>
    </source>
</evidence>
<proteinExistence type="predicted"/>
<dbReference type="AlphaFoldDB" id="A0A5M5C1A0"/>
<sequence>AFLNTYRMEKGGQVLNYFIRDNGTMSTFSVYSTDYSSAESLPYIYTEKGLKLQSPYNVNGVEVQHFKWDKKSRLFVCTDADATDIVLKEYYPENYLQYEDYIGTYTATVDDYDEGPTSQSVTITPKVRGESYTLKSIGGFNFTLLYDKASGKLILDSQSISPVSSSSYYFACAAGVEGYAHTELSLPSRLRSGLVNVTVKTNPFTFYFADKASQENTSLIIWAYSSDEYSTSGLMGYWSWYNSILMEKENEGN</sequence>
<organism evidence="2 3">
    <name type="scientific">Bacteroides ovatus</name>
    <dbReference type="NCBI Taxonomy" id="28116"/>
    <lineage>
        <taxon>Bacteria</taxon>
        <taxon>Pseudomonadati</taxon>
        <taxon>Bacteroidota</taxon>
        <taxon>Bacteroidia</taxon>
        <taxon>Bacteroidales</taxon>
        <taxon>Bacteroidaceae</taxon>
        <taxon>Bacteroides</taxon>
    </lineage>
</organism>
<dbReference type="InterPro" id="IPR032271">
    <property type="entry name" value="DUF4987"/>
</dbReference>
<accession>A0A5M5C1A0</accession>